<dbReference type="Proteomes" id="UP000779508">
    <property type="component" value="Unassembled WGS sequence"/>
</dbReference>
<feature type="transmembrane region" description="Helical" evidence="1">
    <location>
        <begin position="94"/>
        <end position="112"/>
    </location>
</feature>
<keyword evidence="1" id="KW-0812">Transmembrane</keyword>
<dbReference type="EMBL" id="JAHLQK010000001">
    <property type="protein sequence ID" value="MBU5675029.1"/>
    <property type="molecule type" value="Genomic_DNA"/>
</dbReference>
<name>A0ABS6FY94_9FIRM</name>
<dbReference type="PANTHER" id="PTHR35335:SF1">
    <property type="entry name" value="UPF0716 PROTEIN FXSA"/>
    <property type="match status" value="1"/>
</dbReference>
<keyword evidence="3" id="KW-1185">Reference proteome</keyword>
<evidence type="ECO:0000313" key="3">
    <source>
        <dbReference type="Proteomes" id="UP000779508"/>
    </source>
</evidence>
<dbReference type="PANTHER" id="PTHR35335">
    <property type="entry name" value="UPF0716 PROTEIN FXSA"/>
    <property type="match status" value="1"/>
</dbReference>
<keyword evidence="1" id="KW-0472">Membrane</keyword>
<keyword evidence="1" id="KW-1133">Transmembrane helix</keyword>
<reference evidence="2 3" key="1">
    <citation type="submission" date="2021-06" db="EMBL/GenBank/DDBJ databases">
        <authorList>
            <person name="Sun Q."/>
            <person name="Li D."/>
        </authorList>
    </citation>
    <scope>NUCLEOTIDE SEQUENCE [LARGE SCALE GENOMIC DNA]</scope>
    <source>
        <strain evidence="2 3">MSJ-5</strain>
    </source>
</reference>
<dbReference type="NCBIfam" id="NF008528">
    <property type="entry name" value="PRK11463.1-2"/>
    <property type="match status" value="1"/>
</dbReference>
<organism evidence="2 3">
    <name type="scientific">Alkaliphilus flagellatus</name>
    <dbReference type="NCBI Taxonomy" id="2841507"/>
    <lineage>
        <taxon>Bacteria</taxon>
        <taxon>Bacillati</taxon>
        <taxon>Bacillota</taxon>
        <taxon>Clostridia</taxon>
        <taxon>Peptostreptococcales</taxon>
        <taxon>Natronincolaceae</taxon>
        <taxon>Alkaliphilus</taxon>
    </lineage>
</organism>
<feature type="transmembrane region" description="Helical" evidence="1">
    <location>
        <begin position="68"/>
        <end position="88"/>
    </location>
</feature>
<dbReference type="Pfam" id="PF04186">
    <property type="entry name" value="FxsA"/>
    <property type="match status" value="1"/>
</dbReference>
<evidence type="ECO:0000256" key="1">
    <source>
        <dbReference type="SAM" id="Phobius"/>
    </source>
</evidence>
<evidence type="ECO:0000313" key="2">
    <source>
        <dbReference type="EMBL" id="MBU5675029.1"/>
    </source>
</evidence>
<feature type="transmembrane region" description="Helical" evidence="1">
    <location>
        <begin position="27"/>
        <end position="47"/>
    </location>
</feature>
<protein>
    <submittedName>
        <fullName evidence="2">FxsA family protein</fullName>
    </submittedName>
</protein>
<sequence length="131" mass="14631">MLFKLILLFTLLPLLDFAILLKIGSYIGFKYTLAIVIVTGLTGAYFAKREGRDIITKIKFDISQGKMPADELIGGLCVILGGAFLLAPGLITDALGLMLVLPITRIPFINMIKRRFKSMLTGGNLWFYFRR</sequence>
<accession>A0ABS6FY94</accession>
<dbReference type="InterPro" id="IPR007313">
    <property type="entry name" value="FxsA"/>
</dbReference>
<proteinExistence type="predicted"/>
<gene>
    <name evidence="2" type="ORF">KQI88_01180</name>
</gene>
<dbReference type="RefSeq" id="WP_216414535.1">
    <property type="nucleotide sequence ID" value="NZ_JAHLQK010000001.1"/>
</dbReference>
<comment type="caution">
    <text evidence="2">The sequence shown here is derived from an EMBL/GenBank/DDBJ whole genome shotgun (WGS) entry which is preliminary data.</text>
</comment>